<accession>A0A8H7UCB5</accession>
<keyword evidence="1" id="KW-0732">Signal</keyword>
<name>A0A8H7UCB5_MORIS</name>
<dbReference type="AlphaFoldDB" id="A0A8H7UCB5"/>
<proteinExistence type="predicted"/>
<evidence type="ECO:0000313" key="2">
    <source>
        <dbReference type="EMBL" id="KAG2174324.1"/>
    </source>
</evidence>
<dbReference type="Proteomes" id="UP000654370">
    <property type="component" value="Unassembled WGS sequence"/>
</dbReference>
<feature type="chain" id="PRO_5034287101" evidence="1">
    <location>
        <begin position="21"/>
        <end position="746"/>
    </location>
</feature>
<sequence>MKLSLYLAATLVLSISSAAARPAQVAANHPKLATASIAADVLSSLPKSEATQSAGLFSVPDPDLSEDVLSHPPSIPVANSPFLGDVEMGKTESTGSIVKTAATSIPINEATAEQQIVSVPAPVSVLPQPTPNAANLKVDEALSADVEKAIAPMASSVPPLILGLQTSSAAHLSDTSSMLKNASPTDMPSIAVFDPESAPSDAVDINGAPSATYSVQKPYDNRIFKAGDVFDPESVAHTVNVLEGYPIVSANSDAVMPTTPPMKVNTPTKVVLSVPVVSSSPPSMIVDDFENAEADLMGAEVGTTAFAAVLPTSSVSDVLNSVPEPSEKVSNRVIHDHPRQNSPNSYPIKVLATNINLPGKPIPAESISQANPPKEPLAKENEEKLENAIPLPIPLSSVDLPFAPPKPTIISVEPLPSLALPTPPLSIASAVLPHFAESVLPVQDKFVELAQAMGRASGALADVKEAVDRYIKEHMLDGKMIDMHNVKQQNKQPNLVHAFIDFQRILEACKVLINSVPGNEAITNADLQRLIQEAHDLMIRARQMEIEYFESMAGMNANLQQSAKSLLEQSDIEKALANDNNQEAMVPQLNPDELAKLVSQFVEEMQKFLIDFAKSFAEINPAVPTPSIQLIPEPTLPSLSIIPALSPVPVSVPISIPVQEAVQSAAPTIPTILPNPAENVPAHPEHVSSPAEILPANPTLPTPSLPTQPVVAFASMLSDESAFTDLDFVGFLGTGTTYAAVPTTLA</sequence>
<evidence type="ECO:0000256" key="1">
    <source>
        <dbReference type="SAM" id="SignalP"/>
    </source>
</evidence>
<dbReference type="OrthoDB" id="10264386at2759"/>
<reference evidence="2" key="1">
    <citation type="submission" date="2020-12" db="EMBL/GenBank/DDBJ databases">
        <title>Metabolic potential, ecology and presence of endohyphal bacteria is reflected in genomic diversity of Mucoromycotina.</title>
        <authorList>
            <person name="Muszewska A."/>
            <person name="Okrasinska A."/>
            <person name="Steczkiewicz K."/>
            <person name="Drgas O."/>
            <person name="Orlowska M."/>
            <person name="Perlinska-Lenart U."/>
            <person name="Aleksandrzak-Piekarczyk T."/>
            <person name="Szatraj K."/>
            <person name="Zielenkiewicz U."/>
            <person name="Pilsyk S."/>
            <person name="Malc E."/>
            <person name="Mieczkowski P."/>
            <person name="Kruszewska J.S."/>
            <person name="Biernat P."/>
            <person name="Pawlowska J."/>
        </authorList>
    </citation>
    <scope>NUCLEOTIDE SEQUENCE</scope>
    <source>
        <strain evidence="2">WA0000067209</strain>
    </source>
</reference>
<comment type="caution">
    <text evidence="2">The sequence shown here is derived from an EMBL/GenBank/DDBJ whole genome shotgun (WGS) entry which is preliminary data.</text>
</comment>
<gene>
    <name evidence="2" type="ORF">INT43_004347</name>
</gene>
<keyword evidence="3" id="KW-1185">Reference proteome</keyword>
<protein>
    <submittedName>
        <fullName evidence="2">Uncharacterized protein</fullName>
    </submittedName>
</protein>
<feature type="signal peptide" evidence="1">
    <location>
        <begin position="1"/>
        <end position="20"/>
    </location>
</feature>
<dbReference type="EMBL" id="JAEPQZ010000013">
    <property type="protein sequence ID" value="KAG2174324.1"/>
    <property type="molecule type" value="Genomic_DNA"/>
</dbReference>
<organism evidence="2 3">
    <name type="scientific">Mortierella isabellina</name>
    <name type="common">Filamentous fungus</name>
    <name type="synonym">Umbelopsis isabellina</name>
    <dbReference type="NCBI Taxonomy" id="91625"/>
    <lineage>
        <taxon>Eukaryota</taxon>
        <taxon>Fungi</taxon>
        <taxon>Fungi incertae sedis</taxon>
        <taxon>Mucoromycota</taxon>
        <taxon>Mucoromycotina</taxon>
        <taxon>Umbelopsidomycetes</taxon>
        <taxon>Umbelopsidales</taxon>
        <taxon>Umbelopsidaceae</taxon>
        <taxon>Umbelopsis</taxon>
    </lineage>
</organism>
<evidence type="ECO:0000313" key="3">
    <source>
        <dbReference type="Proteomes" id="UP000654370"/>
    </source>
</evidence>